<dbReference type="PANTHER" id="PTHR43442:SF3">
    <property type="entry name" value="GLUCONOKINASE-RELATED"/>
    <property type="match status" value="1"/>
</dbReference>
<dbReference type="EC" id="2.7.1.12" evidence="3"/>
<dbReference type="EMBL" id="BRXU01000008">
    <property type="protein sequence ID" value="GLC53659.1"/>
    <property type="molecule type" value="Genomic_DNA"/>
</dbReference>
<feature type="region of interest" description="Disordered" evidence="10">
    <location>
        <begin position="100"/>
        <end position="151"/>
    </location>
</feature>
<evidence type="ECO:0000256" key="10">
    <source>
        <dbReference type="SAM" id="MobiDB-lite"/>
    </source>
</evidence>
<gene>
    <name evidence="11" type="primary">PLESTMB000305</name>
    <name evidence="11" type="ORF">PLESTB_000773600</name>
</gene>
<dbReference type="SUPFAM" id="SSF52540">
    <property type="entry name" value="P-loop containing nucleoside triphosphate hydrolases"/>
    <property type="match status" value="1"/>
</dbReference>
<dbReference type="AlphaFoldDB" id="A0A9W6BKB0"/>
<keyword evidence="4" id="KW-0808">Transferase</keyword>
<dbReference type="GO" id="GO:0005975">
    <property type="term" value="P:carbohydrate metabolic process"/>
    <property type="evidence" value="ECO:0007669"/>
    <property type="project" value="InterPro"/>
</dbReference>
<dbReference type="InterPro" id="IPR006001">
    <property type="entry name" value="Therm_gnt_kin"/>
</dbReference>
<comment type="pathway">
    <text evidence="1">Carbohydrate acid metabolism; D-gluconate degradation.</text>
</comment>
<evidence type="ECO:0000313" key="12">
    <source>
        <dbReference type="Proteomes" id="UP001165080"/>
    </source>
</evidence>
<reference evidence="11 12" key="1">
    <citation type="journal article" date="2023" name="Commun. Biol.">
        <title>Reorganization of the ancestral sex-determining regions during the evolution of trioecy in Pleodorina starrii.</title>
        <authorList>
            <person name="Takahashi K."/>
            <person name="Suzuki S."/>
            <person name="Kawai-Toyooka H."/>
            <person name="Yamamoto K."/>
            <person name="Hamaji T."/>
            <person name="Ootsuki R."/>
            <person name="Yamaguchi H."/>
            <person name="Kawachi M."/>
            <person name="Higashiyama T."/>
            <person name="Nozaki H."/>
        </authorList>
    </citation>
    <scope>NUCLEOTIDE SEQUENCE [LARGE SCALE GENOMIC DNA]</scope>
    <source>
        <strain evidence="11 12">NIES-4479</strain>
    </source>
</reference>
<evidence type="ECO:0000256" key="8">
    <source>
        <dbReference type="ARBA" id="ARBA00029835"/>
    </source>
</evidence>
<keyword evidence="5" id="KW-0547">Nucleotide-binding</keyword>
<dbReference type="GO" id="GO:0046316">
    <property type="term" value="F:gluconokinase activity"/>
    <property type="evidence" value="ECO:0007669"/>
    <property type="project" value="UniProtKB-EC"/>
</dbReference>
<evidence type="ECO:0000256" key="3">
    <source>
        <dbReference type="ARBA" id="ARBA00012054"/>
    </source>
</evidence>
<evidence type="ECO:0000256" key="2">
    <source>
        <dbReference type="ARBA" id="ARBA00008420"/>
    </source>
</evidence>
<dbReference type="OrthoDB" id="275177at2759"/>
<evidence type="ECO:0000256" key="7">
    <source>
        <dbReference type="ARBA" id="ARBA00022840"/>
    </source>
</evidence>
<evidence type="ECO:0000256" key="6">
    <source>
        <dbReference type="ARBA" id="ARBA00022777"/>
    </source>
</evidence>
<protein>
    <recommendedName>
        <fullName evidence="3">gluconokinase</fullName>
        <ecNumber evidence="3">2.7.1.12</ecNumber>
    </recommendedName>
    <alternativeName>
        <fullName evidence="8">Gluconate kinase</fullName>
    </alternativeName>
</protein>
<evidence type="ECO:0000256" key="9">
    <source>
        <dbReference type="ARBA" id="ARBA00048090"/>
    </source>
</evidence>
<sequence length="277" mass="28563">MPASIIVIMGVCGCGKSTVGKMLAEKLGCDFLEGDSAHPPSNIAKMQSGVPLTDADRIPWLRAIHSAIKHHLAAGRRLVVSCSALKPEYRRLLIHGAPADEDSAPPLAAADDSTNADGAVAAPTPRDPSPTAAHMNDVTPAQLPRGGGESAAAVEAPCTRRPQEPSTAAAASVAFVLLDPSPQELSRRLHERERAGGHFMPASLLDSQLATLSYCEDELFAHFRSGGGGGSDGGAGTAGGLGDCVGDAVSCDGGRGAFPDPQDIAEELLRRLQWPPA</sequence>
<organism evidence="11 12">
    <name type="scientific">Pleodorina starrii</name>
    <dbReference type="NCBI Taxonomy" id="330485"/>
    <lineage>
        <taxon>Eukaryota</taxon>
        <taxon>Viridiplantae</taxon>
        <taxon>Chlorophyta</taxon>
        <taxon>core chlorophytes</taxon>
        <taxon>Chlorophyceae</taxon>
        <taxon>CS clade</taxon>
        <taxon>Chlamydomonadales</taxon>
        <taxon>Volvocaceae</taxon>
        <taxon>Pleodorina</taxon>
    </lineage>
</organism>
<proteinExistence type="inferred from homology"/>
<dbReference type="InterPro" id="IPR031322">
    <property type="entry name" value="Shikimate/glucono_kinase"/>
</dbReference>
<dbReference type="InterPro" id="IPR027417">
    <property type="entry name" value="P-loop_NTPase"/>
</dbReference>
<evidence type="ECO:0000313" key="11">
    <source>
        <dbReference type="EMBL" id="GLC53659.1"/>
    </source>
</evidence>
<name>A0A9W6BKB0_9CHLO</name>
<keyword evidence="12" id="KW-1185">Reference proteome</keyword>
<comment type="similarity">
    <text evidence="2">Belongs to the gluconokinase GntK/GntV family.</text>
</comment>
<dbReference type="PANTHER" id="PTHR43442">
    <property type="entry name" value="GLUCONOKINASE-RELATED"/>
    <property type="match status" value="1"/>
</dbReference>
<evidence type="ECO:0000256" key="1">
    <source>
        <dbReference type="ARBA" id="ARBA00004875"/>
    </source>
</evidence>
<dbReference type="Proteomes" id="UP001165080">
    <property type="component" value="Unassembled WGS sequence"/>
</dbReference>
<dbReference type="Pfam" id="PF01202">
    <property type="entry name" value="SKI"/>
    <property type="match status" value="1"/>
</dbReference>
<evidence type="ECO:0000256" key="5">
    <source>
        <dbReference type="ARBA" id="ARBA00022741"/>
    </source>
</evidence>
<evidence type="ECO:0000256" key="4">
    <source>
        <dbReference type="ARBA" id="ARBA00022679"/>
    </source>
</evidence>
<dbReference type="GO" id="GO:0005737">
    <property type="term" value="C:cytoplasm"/>
    <property type="evidence" value="ECO:0007669"/>
    <property type="project" value="TreeGrafter"/>
</dbReference>
<dbReference type="CDD" id="cd02021">
    <property type="entry name" value="GntK"/>
    <property type="match status" value="1"/>
</dbReference>
<keyword evidence="7" id="KW-0067">ATP-binding</keyword>
<comment type="catalytic activity">
    <reaction evidence="9">
        <text>D-gluconate + ATP = 6-phospho-D-gluconate + ADP + H(+)</text>
        <dbReference type="Rhea" id="RHEA:19433"/>
        <dbReference type="ChEBI" id="CHEBI:15378"/>
        <dbReference type="ChEBI" id="CHEBI:18391"/>
        <dbReference type="ChEBI" id="CHEBI:30616"/>
        <dbReference type="ChEBI" id="CHEBI:58759"/>
        <dbReference type="ChEBI" id="CHEBI:456216"/>
        <dbReference type="EC" id="2.7.1.12"/>
    </reaction>
</comment>
<dbReference type="Gene3D" id="3.40.50.300">
    <property type="entry name" value="P-loop containing nucleotide triphosphate hydrolases"/>
    <property type="match status" value="1"/>
</dbReference>
<accession>A0A9W6BKB0</accession>
<keyword evidence="6" id="KW-0418">Kinase</keyword>
<comment type="caution">
    <text evidence="11">The sequence shown here is derived from an EMBL/GenBank/DDBJ whole genome shotgun (WGS) entry which is preliminary data.</text>
</comment>
<dbReference type="GO" id="GO:0005524">
    <property type="term" value="F:ATP binding"/>
    <property type="evidence" value="ECO:0007669"/>
    <property type="project" value="UniProtKB-KW"/>
</dbReference>